<evidence type="ECO:0000313" key="8">
    <source>
        <dbReference type="RefSeq" id="XP_028148396.1"/>
    </source>
</evidence>
<gene>
    <name evidence="8" type="primary">LOC114341786</name>
</gene>
<dbReference type="InterPro" id="IPR000504">
    <property type="entry name" value="RRM_dom"/>
</dbReference>
<name>A0A6P7GFI0_DIAVI</name>
<feature type="compositionally biased region" description="Basic and acidic residues" evidence="4">
    <location>
        <begin position="526"/>
        <end position="544"/>
    </location>
</feature>
<sequence length="544" mass="62127">MEGEAAAETKVESTNENTQEKPNNFNRGERRGGGHQRGGRFGRGGQNHGGNQHFENRRGRGNYGGVNRNHANKDENNGNDNRQEGDGNRPGGRDREGRDDQRGDNMGRGRMGGRMGRGAEDKFMEKVQQMAGPSFDVPPVDVTERKFSGRNRLYIGNIGSEVTEEDITELFKPYGETAEVFINKDKNFGFIKVDYHANAEKAKRELDGTVLKSRSLKIRYAPNNATVKVKNLTGYVTNELLHYAFSIFGEIEKATVRVDERGKPTGEAIVDFVRKGSALHAIRKCSDGCFFLTGSVRPCIVEAYEVVNDNDGFSEKNINKKHPGFMKEREIGPRFGVGGSFENDYGMRWKQLYDLHDQKIDQVKKDLELGIAKLEAKMEFERYEHETDMLRDQLAARELDKERQKREWEMKQRQVEEERMRSEEQMKRTTADMEARIMAQHDDLRRRQQENNLFVQAHNLDSMLDQQEQAYDSNPGYSHHGGDGQEETNMMDPKSFMSSYERGTSRFDRGNAREPQGARGGGHWVNDSRRGGGGDDFPNKRRRF</sequence>
<dbReference type="GO" id="GO:0003723">
    <property type="term" value="F:RNA binding"/>
    <property type="evidence" value="ECO:0007669"/>
    <property type="project" value="UniProtKB-UniRule"/>
</dbReference>
<keyword evidence="2 3" id="KW-0694">RNA-binding</keyword>
<dbReference type="CDD" id="cd12945">
    <property type="entry name" value="NOPS_NONA_like"/>
    <property type="match status" value="1"/>
</dbReference>
<feature type="domain" description="RRM" evidence="5">
    <location>
        <begin position="225"/>
        <end position="306"/>
    </location>
</feature>
<dbReference type="PANTHER" id="PTHR23189">
    <property type="entry name" value="RNA RECOGNITION MOTIF-CONTAINING"/>
    <property type="match status" value="1"/>
</dbReference>
<dbReference type="Gene3D" id="3.30.70.330">
    <property type="match status" value="2"/>
</dbReference>
<reference evidence="6" key="2">
    <citation type="submission" date="2025-05" db="UniProtKB">
        <authorList>
            <consortium name="EnsemblMetazoa"/>
        </authorList>
    </citation>
    <scope>IDENTIFICATION</scope>
</reference>
<dbReference type="GO" id="GO:0005634">
    <property type="term" value="C:nucleus"/>
    <property type="evidence" value="ECO:0007669"/>
    <property type="project" value="UniProtKB-ARBA"/>
</dbReference>
<proteinExistence type="predicted"/>
<evidence type="ECO:0000256" key="4">
    <source>
        <dbReference type="SAM" id="MobiDB-lite"/>
    </source>
</evidence>
<dbReference type="AlphaFoldDB" id="A0A6P7GFI0"/>
<feature type="domain" description="RRM" evidence="5">
    <location>
        <begin position="151"/>
        <end position="223"/>
    </location>
</feature>
<feature type="compositionally biased region" description="Basic and acidic residues" evidence="4">
    <location>
        <begin position="503"/>
        <end position="512"/>
    </location>
</feature>
<evidence type="ECO:0000256" key="3">
    <source>
        <dbReference type="PROSITE-ProRule" id="PRU00176"/>
    </source>
</evidence>
<feature type="region of interest" description="Disordered" evidence="4">
    <location>
        <begin position="410"/>
        <end position="429"/>
    </location>
</feature>
<dbReference type="RefSeq" id="XP_028148396.1">
    <property type="nucleotide sequence ID" value="XM_028292595.1"/>
</dbReference>
<dbReference type="InParanoid" id="A0A6P7GFI0"/>
<evidence type="ECO:0000259" key="5">
    <source>
        <dbReference type="PROSITE" id="PS50102"/>
    </source>
</evidence>
<feature type="region of interest" description="Disordered" evidence="4">
    <location>
        <begin position="470"/>
        <end position="544"/>
    </location>
</feature>
<dbReference type="EnsemblMetazoa" id="XM_050663125.1">
    <property type="protein sequence ID" value="XP_050519082.1"/>
    <property type="gene ID" value="LOC126893172"/>
</dbReference>
<dbReference type="SMART" id="SM00360">
    <property type="entry name" value="RRM"/>
    <property type="match status" value="2"/>
</dbReference>
<dbReference type="InterPro" id="IPR012975">
    <property type="entry name" value="NOPS"/>
</dbReference>
<dbReference type="FunCoup" id="A0A6P7GFI0">
    <property type="interactions" value="445"/>
</dbReference>
<evidence type="ECO:0000256" key="1">
    <source>
        <dbReference type="ARBA" id="ARBA00022737"/>
    </source>
</evidence>
<dbReference type="PROSITE" id="PS50102">
    <property type="entry name" value="RRM"/>
    <property type="match status" value="2"/>
</dbReference>
<evidence type="ECO:0000256" key="2">
    <source>
        <dbReference type="ARBA" id="ARBA00022884"/>
    </source>
</evidence>
<accession>A0A6P7GFI0</accession>
<evidence type="ECO:0000313" key="6">
    <source>
        <dbReference type="EnsemblMetazoa" id="XP_050519082.1"/>
    </source>
</evidence>
<dbReference type="FunFam" id="3.30.70.330:FF:000043">
    <property type="entry name" value="paraspeckle component 1 isoform X1"/>
    <property type="match status" value="1"/>
</dbReference>
<dbReference type="Gene3D" id="6.10.250.1170">
    <property type="match status" value="1"/>
</dbReference>
<dbReference type="InterPro" id="IPR012677">
    <property type="entry name" value="Nucleotide-bd_a/b_plait_sf"/>
</dbReference>
<dbReference type="OrthoDB" id="10067824at2759"/>
<dbReference type="Pfam" id="PF00076">
    <property type="entry name" value="RRM_1"/>
    <property type="match status" value="2"/>
</dbReference>
<dbReference type="Pfam" id="PF08075">
    <property type="entry name" value="NOPS"/>
    <property type="match status" value="1"/>
</dbReference>
<feature type="compositionally biased region" description="Basic and acidic residues" evidence="4">
    <location>
        <begin position="71"/>
        <end position="107"/>
    </location>
</feature>
<feature type="region of interest" description="Disordered" evidence="4">
    <location>
        <begin position="1"/>
        <end position="117"/>
    </location>
</feature>
<dbReference type="Proteomes" id="UP001652700">
    <property type="component" value="Unplaced"/>
</dbReference>
<protein>
    <submittedName>
        <fullName evidence="8">Hrp65 protein-like isoform X1</fullName>
    </submittedName>
</protein>
<reference evidence="8" key="1">
    <citation type="submission" date="2025-04" db="UniProtKB">
        <authorList>
            <consortium name="RefSeq"/>
        </authorList>
    </citation>
    <scope>IDENTIFICATION</scope>
    <source>
        <tissue evidence="8">Whole insect</tissue>
    </source>
</reference>
<dbReference type="SUPFAM" id="SSF54928">
    <property type="entry name" value="RNA-binding domain, RBD"/>
    <property type="match status" value="1"/>
</dbReference>
<evidence type="ECO:0000313" key="7">
    <source>
        <dbReference type="Proteomes" id="UP001652700"/>
    </source>
</evidence>
<organism evidence="8">
    <name type="scientific">Diabrotica virgifera virgifera</name>
    <name type="common">western corn rootworm</name>
    <dbReference type="NCBI Taxonomy" id="50390"/>
    <lineage>
        <taxon>Eukaryota</taxon>
        <taxon>Metazoa</taxon>
        <taxon>Ecdysozoa</taxon>
        <taxon>Arthropoda</taxon>
        <taxon>Hexapoda</taxon>
        <taxon>Insecta</taxon>
        <taxon>Pterygota</taxon>
        <taxon>Neoptera</taxon>
        <taxon>Endopterygota</taxon>
        <taxon>Coleoptera</taxon>
        <taxon>Polyphaga</taxon>
        <taxon>Cucujiformia</taxon>
        <taxon>Chrysomeloidea</taxon>
        <taxon>Chrysomelidae</taxon>
        <taxon>Galerucinae</taxon>
        <taxon>Diabroticina</taxon>
        <taxon>Diabroticites</taxon>
        <taxon>Diabrotica</taxon>
    </lineage>
</organism>
<keyword evidence="1" id="KW-0677">Repeat</keyword>
<keyword evidence="7" id="KW-1185">Reference proteome</keyword>
<dbReference type="FunFam" id="3.30.70.330:FF:000513">
    <property type="entry name" value="Splicing factor, proline-and glutamine-rich"/>
    <property type="match status" value="1"/>
</dbReference>
<dbReference type="InterPro" id="IPR035979">
    <property type="entry name" value="RBD_domain_sf"/>
</dbReference>